<gene>
    <name evidence="1" type="ORF">DFR28_104153</name>
</gene>
<dbReference type="PANTHER" id="PTHR34822">
    <property type="entry name" value="GRPB DOMAIN PROTEIN (AFU_ORTHOLOGUE AFUA_1G01530)"/>
    <property type="match status" value="1"/>
</dbReference>
<dbReference type="OrthoDB" id="9799092at2"/>
<name>A0A395JHB4_9GAMM</name>
<dbReference type="SUPFAM" id="SSF81301">
    <property type="entry name" value="Nucleotidyltransferase"/>
    <property type="match status" value="1"/>
</dbReference>
<dbReference type="GO" id="GO:0016740">
    <property type="term" value="F:transferase activity"/>
    <property type="evidence" value="ECO:0007669"/>
    <property type="project" value="UniProtKB-KW"/>
</dbReference>
<sequence length="158" mass="18282">MYIFPHDPLWKNEFEITSKKLLEVADIEIELHHIGSTSIQGLYAKNCIDILGVISDFSLGHTFIEPFKSLGLTYKGEYGIAGRHYFSGRENPKTHLHVLPLGHEQIDTHLHFKNIMSKKPELVKELNELKKALSSQFTKEIYQIKKKVFYDKVSKIEL</sequence>
<dbReference type="AlphaFoldDB" id="A0A395JHB4"/>
<accession>A0A395JHB4</accession>
<protein>
    <submittedName>
        <fullName evidence="1">GrpB-like predicted nucleotidyltransferase (UPF0157 family)</fullName>
    </submittedName>
</protein>
<dbReference type="PANTHER" id="PTHR34822:SF1">
    <property type="entry name" value="GRPB FAMILY PROTEIN"/>
    <property type="match status" value="1"/>
</dbReference>
<dbReference type="Gene3D" id="3.30.460.10">
    <property type="entry name" value="Beta Polymerase, domain 2"/>
    <property type="match status" value="1"/>
</dbReference>
<dbReference type="RefSeq" id="WP_113955090.1">
    <property type="nucleotide sequence ID" value="NZ_QNRT01000004.1"/>
</dbReference>
<dbReference type="InterPro" id="IPR043519">
    <property type="entry name" value="NT_sf"/>
</dbReference>
<dbReference type="EMBL" id="QNRT01000004">
    <property type="protein sequence ID" value="RBP49225.1"/>
    <property type="molecule type" value="Genomic_DNA"/>
</dbReference>
<organism evidence="1 2">
    <name type="scientific">Arenicella xantha</name>
    <dbReference type="NCBI Taxonomy" id="644221"/>
    <lineage>
        <taxon>Bacteria</taxon>
        <taxon>Pseudomonadati</taxon>
        <taxon>Pseudomonadota</taxon>
        <taxon>Gammaproteobacteria</taxon>
        <taxon>Arenicellales</taxon>
        <taxon>Arenicellaceae</taxon>
        <taxon>Arenicella</taxon>
    </lineage>
</organism>
<dbReference type="InParanoid" id="A0A395JHB4"/>
<dbReference type="Proteomes" id="UP000253083">
    <property type="component" value="Unassembled WGS sequence"/>
</dbReference>
<evidence type="ECO:0000313" key="1">
    <source>
        <dbReference type="EMBL" id="RBP49225.1"/>
    </source>
</evidence>
<dbReference type="InterPro" id="IPR007344">
    <property type="entry name" value="GrpB/CoaE"/>
</dbReference>
<dbReference type="Pfam" id="PF04229">
    <property type="entry name" value="GrpB"/>
    <property type="match status" value="1"/>
</dbReference>
<proteinExistence type="predicted"/>
<keyword evidence="2" id="KW-1185">Reference proteome</keyword>
<evidence type="ECO:0000313" key="2">
    <source>
        <dbReference type="Proteomes" id="UP000253083"/>
    </source>
</evidence>
<keyword evidence="1" id="KW-0808">Transferase</keyword>
<reference evidence="1 2" key="1">
    <citation type="submission" date="2018-06" db="EMBL/GenBank/DDBJ databases">
        <title>Genomic Encyclopedia of Type Strains, Phase IV (KMG-IV): sequencing the most valuable type-strain genomes for metagenomic binning, comparative biology and taxonomic classification.</title>
        <authorList>
            <person name="Goeker M."/>
        </authorList>
    </citation>
    <scope>NUCLEOTIDE SEQUENCE [LARGE SCALE GENOMIC DNA]</scope>
    <source>
        <strain evidence="1 2">DSM 24032</strain>
    </source>
</reference>
<comment type="caution">
    <text evidence="1">The sequence shown here is derived from an EMBL/GenBank/DDBJ whole genome shotgun (WGS) entry which is preliminary data.</text>
</comment>